<dbReference type="GO" id="GO:1990904">
    <property type="term" value="C:ribonucleoprotein complex"/>
    <property type="evidence" value="ECO:0007669"/>
    <property type="project" value="UniProtKB-KW"/>
</dbReference>
<feature type="compositionally biased region" description="Acidic residues" evidence="3">
    <location>
        <begin position="142"/>
        <end position="158"/>
    </location>
</feature>
<dbReference type="RefSeq" id="XP_027610338.1">
    <property type="nucleotide sequence ID" value="XM_027754537.1"/>
</dbReference>
<dbReference type="SUPFAM" id="SSF54928">
    <property type="entry name" value="RNA-binding domain, RBD"/>
    <property type="match status" value="1"/>
</dbReference>
<keyword evidence="1 2" id="KW-0694">RNA-binding</keyword>
<evidence type="ECO:0000259" key="4">
    <source>
        <dbReference type="PROSITE" id="PS50102"/>
    </source>
</evidence>
<dbReference type="CDD" id="cd12246">
    <property type="entry name" value="RRM1_U1A_like"/>
    <property type="match status" value="1"/>
</dbReference>
<dbReference type="InterPro" id="IPR000504">
    <property type="entry name" value="RRM_dom"/>
</dbReference>
<comment type="caution">
    <text evidence="5">The sequence shown here is derived from an EMBL/GenBank/DDBJ whole genome shotgun (WGS) entry which is preliminary data.</text>
</comment>
<dbReference type="OrthoDB" id="277802at2759"/>
<accession>A0A401GB85</accession>
<sequence length="260" mass="28585">MSSTQPNATLYLKNLNDKVNKEELRIQLLALFTTYGRVIDIVALKGQKMRGQAFLVFADLAGATAAMRACEGIVFYDKPMHIQYAKTKSYATMQREDPSFVPPSKLPNASAAAGKLTNGAEKRRREDRTDEDGREAKREKNSDEEDGEEMEIEEDEEGAKESAAANLDGPMPASVQHRSARLLCTNLPQEVTDDVLSVLFQQYQGFQTTQVVQAPTPNAAGQKAKVAQVLFDSPDFAAVAKDALDGFTLKKGWAMTVAYI</sequence>
<dbReference type="Gene3D" id="3.30.70.330">
    <property type="match status" value="2"/>
</dbReference>
<evidence type="ECO:0000313" key="5">
    <source>
        <dbReference type="EMBL" id="GBE79425.1"/>
    </source>
</evidence>
<dbReference type="PANTHER" id="PTHR10501">
    <property type="entry name" value="U1 SMALL NUCLEAR RIBONUCLEOPROTEIN A/U2 SMALL NUCLEAR RIBONUCLEOPROTEIN B"/>
    <property type="match status" value="1"/>
</dbReference>
<proteinExistence type="predicted"/>
<feature type="domain" description="RRM" evidence="4">
    <location>
        <begin position="8"/>
        <end position="87"/>
    </location>
</feature>
<dbReference type="STRING" id="139825.A0A401GB85"/>
<dbReference type="InterPro" id="IPR012677">
    <property type="entry name" value="Nucleotide-bd_a/b_plait_sf"/>
</dbReference>
<dbReference type="SMART" id="SM00360">
    <property type="entry name" value="RRM"/>
    <property type="match status" value="2"/>
</dbReference>
<evidence type="ECO:0000256" key="1">
    <source>
        <dbReference type="ARBA" id="ARBA00022884"/>
    </source>
</evidence>
<dbReference type="AlphaFoldDB" id="A0A401GB85"/>
<name>A0A401GB85_9APHY</name>
<dbReference type="Proteomes" id="UP000287166">
    <property type="component" value="Unassembled WGS sequence"/>
</dbReference>
<dbReference type="InterPro" id="IPR035979">
    <property type="entry name" value="RBD_domain_sf"/>
</dbReference>
<reference evidence="5 6" key="1">
    <citation type="journal article" date="2018" name="Sci. Rep.">
        <title>Genome sequence of the cauliflower mushroom Sparassis crispa (Hanabiratake) and its association with beneficial usage.</title>
        <authorList>
            <person name="Kiyama R."/>
            <person name="Furutani Y."/>
            <person name="Kawaguchi K."/>
            <person name="Nakanishi T."/>
        </authorList>
    </citation>
    <scope>NUCLEOTIDE SEQUENCE [LARGE SCALE GENOMIC DNA]</scope>
</reference>
<gene>
    <name evidence="5" type="ORF">SCP_0206230</name>
</gene>
<dbReference type="GO" id="GO:0003723">
    <property type="term" value="F:RNA binding"/>
    <property type="evidence" value="ECO:0007669"/>
    <property type="project" value="UniProtKB-UniRule"/>
</dbReference>
<organism evidence="5 6">
    <name type="scientific">Sparassis crispa</name>
    <dbReference type="NCBI Taxonomy" id="139825"/>
    <lineage>
        <taxon>Eukaryota</taxon>
        <taxon>Fungi</taxon>
        <taxon>Dikarya</taxon>
        <taxon>Basidiomycota</taxon>
        <taxon>Agaricomycotina</taxon>
        <taxon>Agaricomycetes</taxon>
        <taxon>Polyporales</taxon>
        <taxon>Sparassidaceae</taxon>
        <taxon>Sparassis</taxon>
    </lineage>
</organism>
<dbReference type="InParanoid" id="A0A401GB85"/>
<dbReference type="FunFam" id="3.30.70.330:FF:000039">
    <property type="entry name" value="U1 small nuclear ribonucleoprotein A"/>
    <property type="match status" value="1"/>
</dbReference>
<protein>
    <submittedName>
        <fullName evidence="5">U1 small nuclear ribonucleoprotein</fullName>
    </submittedName>
</protein>
<feature type="region of interest" description="Disordered" evidence="3">
    <location>
        <begin position="95"/>
        <end position="173"/>
    </location>
</feature>
<dbReference type="Pfam" id="PF00076">
    <property type="entry name" value="RRM_1"/>
    <property type="match status" value="2"/>
</dbReference>
<dbReference type="EMBL" id="BFAD01000002">
    <property type="protein sequence ID" value="GBE79425.1"/>
    <property type="molecule type" value="Genomic_DNA"/>
</dbReference>
<evidence type="ECO:0000313" key="6">
    <source>
        <dbReference type="Proteomes" id="UP000287166"/>
    </source>
</evidence>
<keyword evidence="5" id="KW-0687">Ribonucleoprotein</keyword>
<dbReference type="PROSITE" id="PS50102">
    <property type="entry name" value="RRM"/>
    <property type="match status" value="2"/>
</dbReference>
<feature type="domain" description="RRM" evidence="4">
    <location>
        <begin position="180"/>
        <end position="260"/>
    </location>
</feature>
<keyword evidence="6" id="KW-1185">Reference proteome</keyword>
<dbReference type="GeneID" id="38776342"/>
<evidence type="ECO:0000256" key="3">
    <source>
        <dbReference type="SAM" id="MobiDB-lite"/>
    </source>
</evidence>
<evidence type="ECO:0000256" key="2">
    <source>
        <dbReference type="PROSITE-ProRule" id="PRU00176"/>
    </source>
</evidence>